<organism evidence="1">
    <name type="scientific">Arion vulgaris</name>
    <dbReference type="NCBI Taxonomy" id="1028688"/>
    <lineage>
        <taxon>Eukaryota</taxon>
        <taxon>Metazoa</taxon>
        <taxon>Spiralia</taxon>
        <taxon>Lophotrochozoa</taxon>
        <taxon>Mollusca</taxon>
        <taxon>Gastropoda</taxon>
        <taxon>Heterobranchia</taxon>
        <taxon>Euthyneura</taxon>
        <taxon>Panpulmonata</taxon>
        <taxon>Eupulmonata</taxon>
        <taxon>Stylommatophora</taxon>
        <taxon>Helicina</taxon>
        <taxon>Arionoidea</taxon>
        <taxon>Arionidae</taxon>
        <taxon>Arion</taxon>
    </lineage>
</organism>
<proteinExistence type="predicted"/>
<protein>
    <submittedName>
        <fullName evidence="1">Uncharacterized protein</fullName>
    </submittedName>
</protein>
<dbReference type="EMBL" id="HACG01034402">
    <property type="protein sequence ID" value="CEK81267.1"/>
    <property type="molecule type" value="Transcribed_RNA"/>
</dbReference>
<sequence length="75" mass="8376">KHSRSNIKYYILKPQSAVLYQVFDTIAALISKVPESHSQATITVSNVILILKVAALKTNCCRMCFEMFLDPCAAK</sequence>
<name>A0A0B7AL13_9EUPU</name>
<reference evidence="1" key="1">
    <citation type="submission" date="2014-12" db="EMBL/GenBank/DDBJ databases">
        <title>Insight into the proteome of Arion vulgaris.</title>
        <authorList>
            <person name="Aradska J."/>
            <person name="Bulat T."/>
            <person name="Smidak R."/>
            <person name="Sarate P."/>
            <person name="Gangsoo J."/>
            <person name="Sialana F."/>
            <person name="Bilban M."/>
            <person name="Lubec G."/>
        </authorList>
    </citation>
    <scope>NUCLEOTIDE SEQUENCE</scope>
    <source>
        <tissue evidence="1">Skin</tissue>
    </source>
</reference>
<dbReference type="AlphaFoldDB" id="A0A0B7AL13"/>
<accession>A0A0B7AL13</accession>
<feature type="non-terminal residue" evidence="1">
    <location>
        <position position="1"/>
    </location>
</feature>
<gene>
    <name evidence="1" type="primary">ORF125186</name>
</gene>
<evidence type="ECO:0000313" key="1">
    <source>
        <dbReference type="EMBL" id="CEK81267.1"/>
    </source>
</evidence>